<reference evidence="3" key="1">
    <citation type="journal article" date="2019" name="Int. J. Syst. Evol. Microbiol.">
        <title>The Global Catalogue of Microorganisms (GCM) 10K type strain sequencing project: providing services to taxonomists for standard genome sequencing and annotation.</title>
        <authorList>
            <consortium name="The Broad Institute Genomics Platform"/>
            <consortium name="The Broad Institute Genome Sequencing Center for Infectious Disease"/>
            <person name="Wu L."/>
            <person name="Ma J."/>
        </authorList>
    </citation>
    <scope>NUCLEOTIDE SEQUENCE [LARGE SCALE GENOMIC DNA]</scope>
    <source>
        <strain evidence="3">CGMCC 1.15342</strain>
    </source>
</reference>
<dbReference type="EMBL" id="BMIK01000013">
    <property type="protein sequence ID" value="GGC38835.1"/>
    <property type="molecule type" value="Genomic_DNA"/>
</dbReference>
<dbReference type="SUPFAM" id="SSF51735">
    <property type="entry name" value="NAD(P)-binding Rossmann-fold domains"/>
    <property type="match status" value="1"/>
</dbReference>
<dbReference type="InterPro" id="IPR050177">
    <property type="entry name" value="Lipid_A_modif_metabolic_enz"/>
</dbReference>
<sequence length="300" mass="33374">MVLDFFLTGSTGFLGRVICKYLSNSQYTYSELRKNSQGAVLNSLYRLDPSLISRTVVHLAGKAHSIPRTKEEENEFFQTNFGGTRNLCKALESLSALPDNFIFVSTVAVYGLVEGEDIIENMPLNGITSYAKSKIMAEFWLKEWAVKNRVRLSILRLPLIAGPNPPGNLDAMINGIKSGKYLSIGRADARKSMVWVEDIARIIPKLVEKGGIYNLTDGYHPTFGELEESISKALGKRKPIKVPYWLANGLAKTGDIVGRFPINSDKLQKITSTLTFDDSKARKELGWNPTPVLSKIEEIV</sequence>
<name>A0ABQ1MEH6_9SPHI</name>
<dbReference type="RefSeq" id="WP_188752626.1">
    <property type="nucleotide sequence ID" value="NZ_BMIK01000013.1"/>
</dbReference>
<dbReference type="InterPro" id="IPR036291">
    <property type="entry name" value="NAD(P)-bd_dom_sf"/>
</dbReference>
<dbReference type="Gene3D" id="3.40.50.720">
    <property type="entry name" value="NAD(P)-binding Rossmann-like Domain"/>
    <property type="match status" value="1"/>
</dbReference>
<comment type="caution">
    <text evidence="2">The sequence shown here is derived from an EMBL/GenBank/DDBJ whole genome shotgun (WGS) entry which is preliminary data.</text>
</comment>
<gene>
    <name evidence="2" type="ORF">GCM10011386_33700</name>
</gene>
<dbReference type="InterPro" id="IPR001509">
    <property type="entry name" value="Epimerase_deHydtase"/>
</dbReference>
<organism evidence="2 3">
    <name type="scientific">Parapedobacter defluvii</name>
    <dbReference type="NCBI Taxonomy" id="2045106"/>
    <lineage>
        <taxon>Bacteria</taxon>
        <taxon>Pseudomonadati</taxon>
        <taxon>Bacteroidota</taxon>
        <taxon>Sphingobacteriia</taxon>
        <taxon>Sphingobacteriales</taxon>
        <taxon>Sphingobacteriaceae</taxon>
        <taxon>Parapedobacter</taxon>
    </lineage>
</organism>
<dbReference type="Proteomes" id="UP000597338">
    <property type="component" value="Unassembled WGS sequence"/>
</dbReference>
<dbReference type="Pfam" id="PF01370">
    <property type="entry name" value="Epimerase"/>
    <property type="match status" value="1"/>
</dbReference>
<evidence type="ECO:0000313" key="3">
    <source>
        <dbReference type="Proteomes" id="UP000597338"/>
    </source>
</evidence>
<dbReference type="PANTHER" id="PTHR43245">
    <property type="entry name" value="BIFUNCTIONAL POLYMYXIN RESISTANCE PROTEIN ARNA"/>
    <property type="match status" value="1"/>
</dbReference>
<keyword evidence="3" id="KW-1185">Reference proteome</keyword>
<protein>
    <submittedName>
        <fullName evidence="2">UDP-galactose-4-epimerase</fullName>
    </submittedName>
</protein>
<evidence type="ECO:0000259" key="1">
    <source>
        <dbReference type="Pfam" id="PF01370"/>
    </source>
</evidence>
<evidence type="ECO:0000313" key="2">
    <source>
        <dbReference type="EMBL" id="GGC38835.1"/>
    </source>
</evidence>
<proteinExistence type="predicted"/>
<feature type="domain" description="NAD-dependent epimerase/dehydratase" evidence="1">
    <location>
        <begin position="6"/>
        <end position="215"/>
    </location>
</feature>
<dbReference type="PANTHER" id="PTHR43245:SF58">
    <property type="entry name" value="BLL5923 PROTEIN"/>
    <property type="match status" value="1"/>
</dbReference>
<accession>A0ABQ1MEH6</accession>